<dbReference type="AlphaFoldDB" id="A0AAV8DQY8"/>
<evidence type="ECO:0000256" key="3">
    <source>
        <dbReference type="ARBA" id="ARBA00022691"/>
    </source>
</evidence>
<evidence type="ECO:0000256" key="5">
    <source>
        <dbReference type="ARBA" id="ARBA00034489"/>
    </source>
</evidence>
<organism evidence="9 10">
    <name type="scientific">Rhynchospora pubera</name>
    <dbReference type="NCBI Taxonomy" id="906938"/>
    <lineage>
        <taxon>Eukaryota</taxon>
        <taxon>Viridiplantae</taxon>
        <taxon>Streptophyta</taxon>
        <taxon>Embryophyta</taxon>
        <taxon>Tracheophyta</taxon>
        <taxon>Spermatophyta</taxon>
        <taxon>Magnoliopsida</taxon>
        <taxon>Liliopsida</taxon>
        <taxon>Poales</taxon>
        <taxon>Cyperaceae</taxon>
        <taxon>Cyperoideae</taxon>
        <taxon>Rhynchosporeae</taxon>
        <taxon>Rhynchospora</taxon>
    </lineage>
</organism>
<dbReference type="PANTHER" id="PTHR21392">
    <property type="entry name" value="TRNA-URIDINE AMINOCARBOXYPROPYLTRANSFERASE 2"/>
    <property type="match status" value="1"/>
</dbReference>
<evidence type="ECO:0000259" key="8">
    <source>
        <dbReference type="SMART" id="SM01144"/>
    </source>
</evidence>
<keyword evidence="2" id="KW-0808">Transferase</keyword>
<dbReference type="Proteomes" id="UP001140206">
    <property type="component" value="Chromosome 3"/>
</dbReference>
<dbReference type="EC" id="2.5.1.25" evidence="1"/>
<comment type="catalytic activity">
    <reaction evidence="6">
        <text>a uridine in tRNA + S-adenosyl-L-methionine = a 3-[(3S)-3-amino-3-carboxypropyl]uridine in tRNA + S-methyl-5'-thioadenosine + H(+)</text>
        <dbReference type="Rhea" id="RHEA:62432"/>
        <dbReference type="Rhea" id="RHEA-COMP:13339"/>
        <dbReference type="Rhea" id="RHEA-COMP:16092"/>
        <dbReference type="ChEBI" id="CHEBI:15378"/>
        <dbReference type="ChEBI" id="CHEBI:17509"/>
        <dbReference type="ChEBI" id="CHEBI:59789"/>
        <dbReference type="ChEBI" id="CHEBI:65315"/>
        <dbReference type="ChEBI" id="CHEBI:82930"/>
        <dbReference type="EC" id="2.5.1.25"/>
    </reaction>
</comment>
<evidence type="ECO:0000313" key="9">
    <source>
        <dbReference type="EMBL" id="KAJ4771913.1"/>
    </source>
</evidence>
<dbReference type="Pfam" id="PF03942">
    <property type="entry name" value="DTW"/>
    <property type="match status" value="1"/>
</dbReference>
<dbReference type="GO" id="GO:0016432">
    <property type="term" value="F:tRNA-uridine aminocarboxypropyltransferase activity"/>
    <property type="evidence" value="ECO:0007669"/>
    <property type="project" value="UniProtKB-EC"/>
</dbReference>
<keyword evidence="3" id="KW-0949">S-adenosyl-L-methionine</keyword>
<feature type="region of interest" description="Disordered" evidence="7">
    <location>
        <begin position="304"/>
        <end position="328"/>
    </location>
</feature>
<reference evidence="9" key="1">
    <citation type="submission" date="2022-08" db="EMBL/GenBank/DDBJ databases">
        <authorList>
            <person name="Marques A."/>
        </authorList>
    </citation>
    <scope>NUCLEOTIDE SEQUENCE</scope>
    <source>
        <strain evidence="9">RhyPub2mFocal</strain>
        <tissue evidence="9">Leaves</tissue>
    </source>
</reference>
<feature type="region of interest" description="Disordered" evidence="7">
    <location>
        <begin position="64"/>
        <end position="102"/>
    </location>
</feature>
<feature type="compositionally biased region" description="Basic and acidic residues" evidence="7">
    <location>
        <begin position="85"/>
        <end position="100"/>
    </location>
</feature>
<dbReference type="EMBL" id="JAMFTS010000003">
    <property type="protein sequence ID" value="KAJ4771913.1"/>
    <property type="molecule type" value="Genomic_DNA"/>
</dbReference>
<sequence length="328" mass="36546">MKSINFLFLRSPSIWRRIFLNARGRTVEADLDHLVSSLIFPLCNSLPSKPRNFVSSPCVRFHSHRIPPNQKSQRKPSIIKRNKNKKMEAGEQAEENDRNGVDPQEIAQEQTAVERRCECPKGAVCVCPFIPPSPLATCTSVVLLHHPDEEKHSPNHLATLSFLRLSFSRFELISEKRFYQGQVPLLDSQLEAPSSSSPVLFLFPTPDSVDLSEWVRSTPHEKRTDPVLVVVDGTWSQASEMAYNSLPFLSQFATCVSLGSEDESQGGRSCEYTTLEAIARALSILEPDGGGMVVETMMNVRWATVGRGPGEPSNSKSRPKMKKIKGKG</sequence>
<dbReference type="InterPro" id="IPR005636">
    <property type="entry name" value="DTW"/>
</dbReference>
<dbReference type="PANTHER" id="PTHR21392:SF0">
    <property type="entry name" value="TRNA-URIDINE AMINOCARBOXYPROPYLTRANSFERASE 2"/>
    <property type="match status" value="1"/>
</dbReference>
<evidence type="ECO:0000256" key="4">
    <source>
        <dbReference type="ARBA" id="ARBA00022694"/>
    </source>
</evidence>
<dbReference type="SMART" id="SM01144">
    <property type="entry name" value="DTW"/>
    <property type="match status" value="1"/>
</dbReference>
<gene>
    <name evidence="9" type="ORF">LUZ62_056170</name>
</gene>
<proteinExistence type="inferred from homology"/>
<feature type="domain" description="DTW" evidence="8">
    <location>
        <begin position="112"/>
        <end position="306"/>
    </location>
</feature>
<name>A0AAV8DQY8_9POAL</name>
<evidence type="ECO:0000256" key="6">
    <source>
        <dbReference type="ARBA" id="ARBA00048718"/>
    </source>
</evidence>
<evidence type="ECO:0000256" key="7">
    <source>
        <dbReference type="SAM" id="MobiDB-lite"/>
    </source>
</evidence>
<protein>
    <recommendedName>
        <fullName evidence="1">tRNA-uridine aminocarboxypropyltransferase</fullName>
        <ecNumber evidence="1">2.5.1.25</ecNumber>
    </recommendedName>
</protein>
<accession>A0AAV8DQY8</accession>
<comment type="caution">
    <text evidence="9">The sequence shown here is derived from an EMBL/GenBank/DDBJ whole genome shotgun (WGS) entry which is preliminary data.</text>
</comment>
<dbReference type="GO" id="GO:0008033">
    <property type="term" value="P:tRNA processing"/>
    <property type="evidence" value="ECO:0007669"/>
    <property type="project" value="UniProtKB-KW"/>
</dbReference>
<feature type="compositionally biased region" description="Basic residues" evidence="7">
    <location>
        <begin position="72"/>
        <end position="84"/>
    </location>
</feature>
<evidence type="ECO:0000256" key="1">
    <source>
        <dbReference type="ARBA" id="ARBA00012386"/>
    </source>
</evidence>
<evidence type="ECO:0000313" key="10">
    <source>
        <dbReference type="Proteomes" id="UP001140206"/>
    </source>
</evidence>
<evidence type="ECO:0000256" key="2">
    <source>
        <dbReference type="ARBA" id="ARBA00022679"/>
    </source>
</evidence>
<comment type="similarity">
    <text evidence="5">Belongs to the TDD superfamily. DTWD2 family.</text>
</comment>
<keyword evidence="10" id="KW-1185">Reference proteome</keyword>
<dbReference type="InterPro" id="IPR039262">
    <property type="entry name" value="DTWD2/TAPT"/>
</dbReference>
<feature type="compositionally biased region" description="Basic residues" evidence="7">
    <location>
        <begin position="317"/>
        <end position="328"/>
    </location>
</feature>
<keyword evidence="4" id="KW-0819">tRNA processing</keyword>